<dbReference type="Proteomes" id="UP000052232">
    <property type="component" value="Unassembled WGS sequence"/>
</dbReference>
<dbReference type="InterPro" id="IPR050228">
    <property type="entry name" value="Carboxylesterase_BioH"/>
</dbReference>
<dbReference type="PANTHER" id="PTHR43194:SF2">
    <property type="entry name" value="PEROXISOMAL MEMBRANE PROTEIN LPX1"/>
    <property type="match status" value="1"/>
</dbReference>
<dbReference type="GO" id="GO:0016787">
    <property type="term" value="F:hydrolase activity"/>
    <property type="evidence" value="ECO:0007669"/>
    <property type="project" value="UniProtKB-KW"/>
</dbReference>
<sequence length="257" mass="27875">MTDLPIERHEIKGFDGLPIAVHMVGAKTEGARDLVLIHGYFSNAFTNWIRYGHAAKLVEAGFRLILPDLRGHGESAKPHDPAAYPADALTDDNLGLIAQLGLTDYDLGGYSLGARTTVRMLARGATPRRVILAGMGLRGLVKTLDNGGYYRNVLTNLGTFERGTSQWMTEAFLKTTRGDPVALLHILNTFVDTDEATIAGFQQPSVVICGADDRDNGVAQELAEILPDGRYVEVPGNHMNAVTRKELGQAMVDFLTA</sequence>
<gene>
    <name evidence="2" type="ORF">V473_07520</name>
</gene>
<comment type="caution">
    <text evidence="2">The sequence shown here is derived from an EMBL/GenBank/DDBJ whole genome shotgun (WGS) entry which is preliminary data.</text>
</comment>
<accession>A0A0J7Y3N2</accession>
<dbReference type="EMBL" id="JACT01000001">
    <property type="protein sequence ID" value="KMS58003.1"/>
    <property type="molecule type" value="Genomic_DNA"/>
</dbReference>
<dbReference type="STRING" id="1420583.V473_07520"/>
<evidence type="ECO:0000313" key="3">
    <source>
        <dbReference type="Proteomes" id="UP000052232"/>
    </source>
</evidence>
<dbReference type="InterPro" id="IPR029058">
    <property type="entry name" value="AB_hydrolase_fold"/>
</dbReference>
<dbReference type="PANTHER" id="PTHR43194">
    <property type="entry name" value="HYDROLASE ALPHA/BETA FOLD FAMILY"/>
    <property type="match status" value="1"/>
</dbReference>
<dbReference type="Pfam" id="PF12697">
    <property type="entry name" value="Abhydrolase_6"/>
    <property type="match status" value="1"/>
</dbReference>
<dbReference type="RefSeq" id="WP_066602003.1">
    <property type="nucleotide sequence ID" value="NZ_KQ130434.1"/>
</dbReference>
<reference evidence="2 3" key="1">
    <citation type="journal article" date="2015" name="G3 (Bethesda)">
        <title>Insights into Ongoing Evolution of the Hexachlorocyclohexane Catabolic Pathway from Comparative Genomics of Ten Sphingomonadaceae Strains.</title>
        <authorList>
            <person name="Pearce S.L."/>
            <person name="Oakeshott J.G."/>
            <person name="Pandey G."/>
        </authorList>
    </citation>
    <scope>NUCLEOTIDE SEQUENCE [LARGE SCALE GENOMIC DNA]</scope>
    <source>
        <strain evidence="2 3">LL01</strain>
    </source>
</reference>
<organism evidence="2 3">
    <name type="scientific">Sphingobium cupriresistens LL01</name>
    <dbReference type="NCBI Taxonomy" id="1420583"/>
    <lineage>
        <taxon>Bacteria</taxon>
        <taxon>Pseudomonadati</taxon>
        <taxon>Pseudomonadota</taxon>
        <taxon>Alphaproteobacteria</taxon>
        <taxon>Sphingomonadales</taxon>
        <taxon>Sphingomonadaceae</taxon>
        <taxon>Sphingobium</taxon>
    </lineage>
</organism>
<keyword evidence="3" id="KW-1185">Reference proteome</keyword>
<dbReference type="SUPFAM" id="SSF53474">
    <property type="entry name" value="alpha/beta-Hydrolases"/>
    <property type="match status" value="1"/>
</dbReference>
<evidence type="ECO:0000313" key="2">
    <source>
        <dbReference type="EMBL" id="KMS58003.1"/>
    </source>
</evidence>
<dbReference type="Gene3D" id="3.40.50.1820">
    <property type="entry name" value="alpha/beta hydrolase"/>
    <property type="match status" value="1"/>
</dbReference>
<dbReference type="PATRIC" id="fig|1420583.3.peg.1515"/>
<name>A0A0J7Y3N2_9SPHN</name>
<protein>
    <submittedName>
        <fullName evidence="2">Hydrolase</fullName>
    </submittedName>
</protein>
<proteinExistence type="predicted"/>
<dbReference type="AlphaFoldDB" id="A0A0J7Y3N2"/>
<dbReference type="InterPro" id="IPR000073">
    <property type="entry name" value="AB_hydrolase_1"/>
</dbReference>
<keyword evidence="2" id="KW-0378">Hydrolase</keyword>
<evidence type="ECO:0000259" key="1">
    <source>
        <dbReference type="Pfam" id="PF12697"/>
    </source>
</evidence>
<feature type="domain" description="AB hydrolase-1" evidence="1">
    <location>
        <begin position="34"/>
        <end position="238"/>
    </location>
</feature>